<dbReference type="NCBIfam" id="TIGR00125">
    <property type="entry name" value="cyt_tran_rel"/>
    <property type="match status" value="1"/>
</dbReference>
<reference evidence="4 5" key="1">
    <citation type="submission" date="2018-11" db="EMBL/GenBank/DDBJ databases">
        <title>Genomic Encyclopedia of Type Strains, Phase IV (KMG-IV): sequencing the most valuable type-strain genomes for metagenomic binning, comparative biology and taxonomic classification.</title>
        <authorList>
            <person name="Goeker M."/>
        </authorList>
    </citation>
    <scope>NUCLEOTIDE SEQUENCE [LARGE SCALE GENOMIC DNA]</scope>
    <source>
        <strain evidence="4 5">DSM 27238</strain>
    </source>
</reference>
<protein>
    <submittedName>
        <fullName evidence="4">Glycerol-3-phosphate cytidylyltransferase</fullName>
    </submittedName>
</protein>
<evidence type="ECO:0000256" key="1">
    <source>
        <dbReference type="ARBA" id="ARBA00022679"/>
    </source>
</evidence>
<keyword evidence="2 4" id="KW-0548">Nucleotidyltransferase</keyword>
<dbReference type="InterPro" id="IPR004821">
    <property type="entry name" value="Cyt_trans-like"/>
</dbReference>
<dbReference type="GO" id="GO:0019350">
    <property type="term" value="P:teichoic acid biosynthetic process"/>
    <property type="evidence" value="ECO:0007669"/>
    <property type="project" value="InterPro"/>
</dbReference>
<dbReference type="RefSeq" id="WP_124211527.1">
    <property type="nucleotide sequence ID" value="NZ_CP016615.1"/>
</dbReference>
<keyword evidence="1 4" id="KW-0808">Transferase</keyword>
<proteinExistence type="predicted"/>
<accession>A0A3N4VI20</accession>
<dbReference type="Pfam" id="PF01467">
    <property type="entry name" value="CTP_transf_like"/>
    <property type="match status" value="1"/>
</dbReference>
<dbReference type="Proteomes" id="UP000281691">
    <property type="component" value="Unassembled WGS sequence"/>
</dbReference>
<dbReference type="EMBL" id="RKQP01000004">
    <property type="protein sequence ID" value="RPE82706.1"/>
    <property type="molecule type" value="Genomic_DNA"/>
</dbReference>
<comment type="caution">
    <text evidence="4">The sequence shown here is derived from an EMBL/GenBank/DDBJ whole genome shotgun (WGS) entry which is preliminary data.</text>
</comment>
<organism evidence="4 5">
    <name type="scientific">Vespertiliibacter pulmonis</name>
    <dbReference type="NCBI Taxonomy" id="1443036"/>
    <lineage>
        <taxon>Bacteria</taxon>
        <taxon>Pseudomonadati</taxon>
        <taxon>Pseudomonadota</taxon>
        <taxon>Gammaproteobacteria</taxon>
        <taxon>Pasteurellales</taxon>
        <taxon>Pasteurellaceae</taxon>
        <taxon>Vespertiliibacter</taxon>
    </lineage>
</organism>
<evidence type="ECO:0000313" key="5">
    <source>
        <dbReference type="Proteomes" id="UP000281691"/>
    </source>
</evidence>
<dbReference type="SUPFAM" id="SSF52374">
    <property type="entry name" value="Nucleotidylyl transferase"/>
    <property type="match status" value="1"/>
</dbReference>
<dbReference type="GO" id="GO:0046872">
    <property type="term" value="F:metal ion binding"/>
    <property type="evidence" value="ECO:0007669"/>
    <property type="project" value="InterPro"/>
</dbReference>
<evidence type="ECO:0000313" key="4">
    <source>
        <dbReference type="EMBL" id="RPE82706.1"/>
    </source>
</evidence>
<dbReference type="InterPro" id="IPR014729">
    <property type="entry name" value="Rossmann-like_a/b/a_fold"/>
</dbReference>
<dbReference type="OrthoDB" id="9802794at2"/>
<dbReference type="GO" id="GO:0047348">
    <property type="term" value="F:glycerol-3-phosphate cytidylyltransferase activity"/>
    <property type="evidence" value="ECO:0007669"/>
    <property type="project" value="InterPro"/>
</dbReference>
<name>A0A3N4VI20_9PAST</name>
<sequence>MKTVITYGTFDLFHVGHIRLLKRLRALGDRLIVGISTDQFNMIKGKKSFFSYDERKEILLSCKYVDDVFPENDWEQKRDDVIKYKADIFGIGDDWKGKFDELSDVCQVVYLERTEDISTTDIKRALSKISTIECEALENSLHSALNIIKAVKSSMK</sequence>
<dbReference type="AlphaFoldDB" id="A0A3N4VI20"/>
<dbReference type="InterPro" id="IPR006409">
    <property type="entry name" value="G3P_cytidylTrfase"/>
</dbReference>
<dbReference type="InterPro" id="IPR050385">
    <property type="entry name" value="Archaeal_FAD_synthase"/>
</dbReference>
<feature type="domain" description="Cytidyltransferase-like" evidence="3">
    <location>
        <begin position="5"/>
        <end position="124"/>
    </location>
</feature>
<evidence type="ECO:0000256" key="2">
    <source>
        <dbReference type="ARBA" id="ARBA00022695"/>
    </source>
</evidence>
<keyword evidence="5" id="KW-1185">Reference proteome</keyword>
<dbReference type="GO" id="GO:0005737">
    <property type="term" value="C:cytoplasm"/>
    <property type="evidence" value="ECO:0007669"/>
    <property type="project" value="InterPro"/>
</dbReference>
<evidence type="ECO:0000259" key="3">
    <source>
        <dbReference type="Pfam" id="PF01467"/>
    </source>
</evidence>
<dbReference type="PANTHER" id="PTHR43793:SF1">
    <property type="entry name" value="FAD SYNTHASE"/>
    <property type="match status" value="1"/>
</dbReference>
<dbReference type="Gene3D" id="3.40.50.620">
    <property type="entry name" value="HUPs"/>
    <property type="match status" value="1"/>
</dbReference>
<dbReference type="PANTHER" id="PTHR43793">
    <property type="entry name" value="FAD SYNTHASE"/>
    <property type="match status" value="1"/>
</dbReference>
<dbReference type="NCBIfam" id="TIGR01518">
    <property type="entry name" value="g3p_cytidyltrns"/>
    <property type="match status" value="1"/>
</dbReference>
<gene>
    <name evidence="4" type="ORF">EDC46_1377</name>
</gene>